<proteinExistence type="predicted"/>
<gene>
    <name evidence="2" type="ORF">MAGMO_3924</name>
</gene>
<dbReference type="SUPFAM" id="SSF52980">
    <property type="entry name" value="Restriction endonuclease-like"/>
    <property type="match status" value="1"/>
</dbReference>
<accession>A0A1S7LM94</accession>
<name>A0A1S7LM94_MAGMO</name>
<dbReference type="AlphaFoldDB" id="A0A1S7LM94"/>
<evidence type="ECO:0000259" key="1">
    <source>
        <dbReference type="Pfam" id="PF05685"/>
    </source>
</evidence>
<sequence length="201" mass="23002">MALADRDYKLTEDAYLAGEELADMKHELIDGVAYAMVGASRNHNAIASNCAGELRNHLKGRPCQAFQSDFKVKVGHDFFYPDVVVLCDQDSESHDYYTESPLLIIEVLSPSTRRRDEITKLRAYQTLPSLQEYVLVSQDVVKVEVFKRQNNLWTAAIYGLGDEIHFSSVDLSLTVEEIYERVDNEEMQIYLRELEEAQKES</sequence>
<dbReference type="InterPro" id="IPR011335">
    <property type="entry name" value="Restrct_endonuc-II-like"/>
</dbReference>
<feature type="domain" description="Putative restriction endonuclease" evidence="1">
    <location>
        <begin position="19"/>
        <end position="169"/>
    </location>
</feature>
<reference evidence="2" key="1">
    <citation type="submission" date="2015-04" db="EMBL/GenBank/DDBJ databases">
        <authorList>
            <person name="Syromyatnikov M.Y."/>
            <person name="Popov V.N."/>
        </authorList>
    </citation>
    <scope>NUCLEOTIDE SEQUENCE</scope>
    <source>
        <strain evidence="2">MO-1</strain>
    </source>
</reference>
<dbReference type="PANTHER" id="PTHR36558:SF1">
    <property type="entry name" value="RESTRICTION ENDONUCLEASE DOMAIN-CONTAINING PROTEIN-RELATED"/>
    <property type="match status" value="1"/>
</dbReference>
<organism evidence="2">
    <name type="scientific">Magnetococcus massalia (strain MO-1)</name>
    <dbReference type="NCBI Taxonomy" id="451514"/>
    <lineage>
        <taxon>Bacteria</taxon>
        <taxon>Pseudomonadati</taxon>
        <taxon>Pseudomonadota</taxon>
        <taxon>Magnetococcia</taxon>
        <taxon>Magnetococcales</taxon>
        <taxon>Magnetococcaceae</taxon>
        <taxon>Magnetococcus</taxon>
    </lineage>
</organism>
<dbReference type="InterPro" id="IPR008538">
    <property type="entry name" value="Uma2"/>
</dbReference>
<evidence type="ECO:0000313" key="2">
    <source>
        <dbReference type="EMBL" id="CRH08052.1"/>
    </source>
</evidence>
<protein>
    <recommendedName>
        <fullName evidence="1">Putative restriction endonuclease domain-containing protein</fullName>
    </recommendedName>
</protein>
<dbReference type="PANTHER" id="PTHR36558">
    <property type="entry name" value="GLR1098 PROTEIN"/>
    <property type="match status" value="1"/>
</dbReference>
<dbReference type="Pfam" id="PF05685">
    <property type="entry name" value="Uma2"/>
    <property type="match status" value="1"/>
</dbReference>
<dbReference type="InterPro" id="IPR012296">
    <property type="entry name" value="Nuclease_put_TT1808"/>
</dbReference>
<dbReference type="CDD" id="cd06260">
    <property type="entry name" value="DUF820-like"/>
    <property type="match status" value="1"/>
</dbReference>
<dbReference type="Gene3D" id="3.90.1570.10">
    <property type="entry name" value="tt1808, chain A"/>
    <property type="match status" value="1"/>
</dbReference>
<dbReference type="EMBL" id="LO017727">
    <property type="protein sequence ID" value="CRH08052.1"/>
    <property type="molecule type" value="Genomic_DNA"/>
</dbReference>